<dbReference type="Gene3D" id="3.40.50.300">
    <property type="entry name" value="P-loop containing nucleotide triphosphate hydrolases"/>
    <property type="match status" value="1"/>
</dbReference>
<keyword evidence="1" id="KW-0808">Transferase</keyword>
<dbReference type="PANTHER" id="PTHR42700">
    <property type="entry name" value="SULFATE ADENYLYLTRANSFERASE"/>
    <property type="match status" value="1"/>
</dbReference>
<dbReference type="GO" id="GO:0004020">
    <property type="term" value="F:adenylylsulfate kinase activity"/>
    <property type="evidence" value="ECO:0007669"/>
    <property type="project" value="InterPro"/>
</dbReference>
<dbReference type="InterPro" id="IPR027417">
    <property type="entry name" value="P-loop_NTPase"/>
</dbReference>
<keyword evidence="3" id="KW-0418">Kinase</keyword>
<name>A0A520KSG4_METT2</name>
<dbReference type="EMBL" id="RXIF01000010">
    <property type="protein sequence ID" value="RZN64162.1"/>
    <property type="molecule type" value="Genomic_DNA"/>
</dbReference>
<reference evidence="3 4" key="1">
    <citation type="journal article" date="2019" name="Nat. Microbiol.">
        <title>Wide diversity of methane and short-chain alkane metabolisms in uncultured archaea.</title>
        <authorList>
            <person name="Borrel G."/>
            <person name="Adam P.S."/>
            <person name="McKay L.J."/>
            <person name="Chen L.X."/>
            <person name="Sierra-Garcia I.N."/>
            <person name="Sieber C.M."/>
            <person name="Letourneur Q."/>
            <person name="Ghozlane A."/>
            <person name="Andersen G.L."/>
            <person name="Li W.J."/>
            <person name="Hallam S.J."/>
            <person name="Muyzer G."/>
            <person name="de Oliveira V.M."/>
            <person name="Inskeep W.P."/>
            <person name="Banfield J.F."/>
            <person name="Gribaldo S."/>
        </authorList>
    </citation>
    <scope>NUCLEOTIDE SEQUENCE [LARGE SCALE GENOMIC DNA]</scope>
    <source>
        <strain evidence="3">NM1a</strain>
    </source>
</reference>
<dbReference type="GO" id="GO:0004781">
    <property type="term" value="F:sulfate adenylyltransferase (ATP) activity"/>
    <property type="evidence" value="ECO:0007669"/>
    <property type="project" value="TreeGrafter"/>
</dbReference>
<dbReference type="CDD" id="cd02027">
    <property type="entry name" value="APSK"/>
    <property type="match status" value="1"/>
</dbReference>
<dbReference type="GO" id="GO:0019379">
    <property type="term" value="P:sulfate assimilation, phosphoadenylyl sulfate reduction by phosphoadenylyl-sulfate reductase (thioredoxin)"/>
    <property type="evidence" value="ECO:0007669"/>
    <property type="project" value="TreeGrafter"/>
</dbReference>
<dbReference type="InterPro" id="IPR050512">
    <property type="entry name" value="Sulf_AdTrans/APS_kinase"/>
</dbReference>
<dbReference type="GO" id="GO:0005524">
    <property type="term" value="F:ATP binding"/>
    <property type="evidence" value="ECO:0007669"/>
    <property type="project" value="InterPro"/>
</dbReference>
<sequence length="189" mass="21566">MPEDILDNKKSWVVWITGLPGSGKSTISRKVQEKLLDKGVKSKILELDEIRRVITPNPKYTDEERDIVYLSLVYMTKLLADCGTNVIIDATGNKLAYREKARELIPNFIEVYIKCPLDICIKREMKRDTRYSPKDIYKKGIEKESDTVPGINVPYEVSANPEIIIDTSKCSIEDSAKAILKFIEEVQEP</sequence>
<organism evidence="3 4">
    <name type="scientific">Methanoliparum thermophilum</name>
    <dbReference type="NCBI Taxonomy" id="2491083"/>
    <lineage>
        <taxon>Archaea</taxon>
        <taxon>Methanobacteriati</taxon>
        <taxon>Methanobacteriota</taxon>
        <taxon>Candidatus Methanoliparia</taxon>
        <taxon>Candidatus Methanoliparales</taxon>
        <taxon>Candidatus Methanoliparaceae</taxon>
        <taxon>Candidatus Methanoliparum</taxon>
    </lineage>
</organism>
<evidence type="ECO:0000259" key="2">
    <source>
        <dbReference type="Pfam" id="PF01583"/>
    </source>
</evidence>
<evidence type="ECO:0000313" key="4">
    <source>
        <dbReference type="Proteomes" id="UP000317158"/>
    </source>
</evidence>
<protein>
    <submittedName>
        <fullName evidence="3">Adenylyl-sulfate kinase</fullName>
    </submittedName>
</protein>
<evidence type="ECO:0000313" key="3">
    <source>
        <dbReference type="EMBL" id="RZN64162.1"/>
    </source>
</evidence>
<dbReference type="AlphaFoldDB" id="A0A520KSG4"/>
<evidence type="ECO:0000256" key="1">
    <source>
        <dbReference type="ARBA" id="ARBA00022679"/>
    </source>
</evidence>
<accession>A0A520KSG4</accession>
<dbReference type="InterPro" id="IPR059117">
    <property type="entry name" value="APS_kinase_dom"/>
</dbReference>
<dbReference type="Proteomes" id="UP000317158">
    <property type="component" value="Unassembled WGS sequence"/>
</dbReference>
<comment type="caution">
    <text evidence="3">The sequence shown here is derived from an EMBL/GenBank/DDBJ whole genome shotgun (WGS) entry which is preliminary data.</text>
</comment>
<dbReference type="SUPFAM" id="SSF52540">
    <property type="entry name" value="P-loop containing nucleoside triphosphate hydrolases"/>
    <property type="match status" value="1"/>
</dbReference>
<feature type="domain" description="APS kinase" evidence="2">
    <location>
        <begin position="11"/>
        <end position="166"/>
    </location>
</feature>
<dbReference type="GO" id="GO:0005737">
    <property type="term" value="C:cytoplasm"/>
    <property type="evidence" value="ECO:0007669"/>
    <property type="project" value="TreeGrafter"/>
</dbReference>
<dbReference type="Pfam" id="PF01583">
    <property type="entry name" value="APS_kinase"/>
    <property type="match status" value="1"/>
</dbReference>
<gene>
    <name evidence="3" type="ORF">EF806_05890</name>
</gene>
<dbReference type="GO" id="GO:0010134">
    <property type="term" value="P:sulfate assimilation via adenylyl sulfate reduction"/>
    <property type="evidence" value="ECO:0007669"/>
    <property type="project" value="TreeGrafter"/>
</dbReference>
<dbReference type="PANTHER" id="PTHR42700:SF1">
    <property type="entry name" value="SULFATE ADENYLYLTRANSFERASE"/>
    <property type="match status" value="1"/>
</dbReference>
<proteinExistence type="predicted"/>